<name>A0A371FGK1_MUCPR</name>
<feature type="non-terminal residue" evidence="1">
    <location>
        <position position="1"/>
    </location>
</feature>
<dbReference type="OrthoDB" id="1436830at2759"/>
<protein>
    <submittedName>
        <fullName evidence="1">Uncharacterized protein</fullName>
    </submittedName>
</protein>
<evidence type="ECO:0000313" key="1">
    <source>
        <dbReference type="EMBL" id="RDX77391.1"/>
    </source>
</evidence>
<organism evidence="1 2">
    <name type="scientific">Mucuna pruriens</name>
    <name type="common">Velvet bean</name>
    <name type="synonym">Dolichos pruriens</name>
    <dbReference type="NCBI Taxonomy" id="157652"/>
    <lineage>
        <taxon>Eukaryota</taxon>
        <taxon>Viridiplantae</taxon>
        <taxon>Streptophyta</taxon>
        <taxon>Embryophyta</taxon>
        <taxon>Tracheophyta</taxon>
        <taxon>Spermatophyta</taxon>
        <taxon>Magnoliopsida</taxon>
        <taxon>eudicotyledons</taxon>
        <taxon>Gunneridae</taxon>
        <taxon>Pentapetalae</taxon>
        <taxon>rosids</taxon>
        <taxon>fabids</taxon>
        <taxon>Fabales</taxon>
        <taxon>Fabaceae</taxon>
        <taxon>Papilionoideae</taxon>
        <taxon>50 kb inversion clade</taxon>
        <taxon>NPAAA clade</taxon>
        <taxon>indigoferoid/millettioid clade</taxon>
        <taxon>Phaseoleae</taxon>
        <taxon>Mucuna</taxon>
    </lineage>
</organism>
<proteinExistence type="predicted"/>
<dbReference type="AlphaFoldDB" id="A0A371FGK1"/>
<gene>
    <name evidence="1" type="ORF">CR513_42499</name>
</gene>
<evidence type="ECO:0000313" key="2">
    <source>
        <dbReference type="Proteomes" id="UP000257109"/>
    </source>
</evidence>
<dbReference type="EMBL" id="QJKJ01009185">
    <property type="protein sequence ID" value="RDX77391.1"/>
    <property type="molecule type" value="Genomic_DNA"/>
</dbReference>
<feature type="non-terminal residue" evidence="1">
    <location>
        <position position="91"/>
    </location>
</feature>
<accession>A0A371FGK1</accession>
<sequence length="91" mass="9915">MQELKAQIGQLAITINQLQFEDSRQVPSQAILSLQKNMSDITVRSGMELPQQQSLKMQYGFSGNPDLENSTTMSGFADSSSVANSMLAACQ</sequence>
<reference evidence="1" key="1">
    <citation type="submission" date="2018-05" db="EMBL/GenBank/DDBJ databases">
        <title>Draft genome of Mucuna pruriens seed.</title>
        <authorList>
            <person name="Nnadi N.E."/>
            <person name="Vos R."/>
            <person name="Hasami M.H."/>
            <person name="Devisetty U.K."/>
            <person name="Aguiy J.C."/>
        </authorList>
    </citation>
    <scope>NUCLEOTIDE SEQUENCE [LARGE SCALE GENOMIC DNA]</scope>
    <source>
        <strain evidence="1">JCA_2017</strain>
    </source>
</reference>
<keyword evidence="2" id="KW-1185">Reference proteome</keyword>
<dbReference type="Proteomes" id="UP000257109">
    <property type="component" value="Unassembled WGS sequence"/>
</dbReference>
<comment type="caution">
    <text evidence="1">The sequence shown here is derived from an EMBL/GenBank/DDBJ whole genome shotgun (WGS) entry which is preliminary data.</text>
</comment>